<dbReference type="PANTHER" id="PTHR11012:SF6">
    <property type="entry name" value="CHK DOMAIN OV1-RELATED"/>
    <property type="match status" value="1"/>
</dbReference>
<keyword evidence="3" id="KW-1185">Reference proteome</keyword>
<dbReference type="SUPFAM" id="SSF56112">
    <property type="entry name" value="Protein kinase-like (PK-like)"/>
    <property type="match status" value="1"/>
</dbReference>
<feature type="domain" description="CHK kinase-like" evidence="2">
    <location>
        <begin position="147"/>
        <end position="339"/>
    </location>
</feature>
<evidence type="ECO:0000313" key="3">
    <source>
        <dbReference type="Proteomes" id="UP000504634"/>
    </source>
</evidence>
<evidence type="ECO:0000259" key="2">
    <source>
        <dbReference type="SMART" id="SM00587"/>
    </source>
</evidence>
<dbReference type="InterPro" id="IPR004119">
    <property type="entry name" value="EcKL"/>
</dbReference>
<accession>A0A6J2TH98</accession>
<feature type="transmembrane region" description="Helical" evidence="1">
    <location>
        <begin position="359"/>
        <end position="378"/>
    </location>
</feature>
<sequence>MSNMTPNTSSSEPINPNQHLNIPAWVNEDYFRPIIEKDEPNFVSIRNFTPIAATSPGDNYTSTMIRVIVRIELKDGSEKDTSYILKTMLESTETASFVNSMQLFPKEKQMYEVHIPNFTKLYNEAGVDIELAPRCLHIEETPECITLVMEDLKRRNFSNADRLKGLDMAHMSRVLQKLAELHAASAVNYELNGKYENMYLLSFYTEDNRKMFEAMGEARHAQYAKAMRQWGLPDVETHINITSDAKFFDAAVKLNEVNENEFNVLNHGDCWVNNIMFSYKDNGEIDRTLFVDLQVGKYGTPAQDLWYLITTSAALDIKITQFDHFVAIYHQRLIECLKLLNYPNSLPTLREMHIMMIKYGFWGPLTSFGVLIAVLFPSDKDSTMENMMAQGPEADAFRYKTFINPYYAKAMVQLFPFFTNRGCFVMD</sequence>
<organism evidence="3 4">
    <name type="scientific">Drosophila lebanonensis</name>
    <name type="common">Fruit fly</name>
    <name type="synonym">Scaptodrosophila lebanonensis</name>
    <dbReference type="NCBI Taxonomy" id="7225"/>
    <lineage>
        <taxon>Eukaryota</taxon>
        <taxon>Metazoa</taxon>
        <taxon>Ecdysozoa</taxon>
        <taxon>Arthropoda</taxon>
        <taxon>Hexapoda</taxon>
        <taxon>Insecta</taxon>
        <taxon>Pterygota</taxon>
        <taxon>Neoptera</taxon>
        <taxon>Endopterygota</taxon>
        <taxon>Diptera</taxon>
        <taxon>Brachycera</taxon>
        <taxon>Muscomorpha</taxon>
        <taxon>Ephydroidea</taxon>
        <taxon>Drosophilidae</taxon>
        <taxon>Scaptodrosophila</taxon>
    </lineage>
</organism>
<dbReference type="InterPro" id="IPR011009">
    <property type="entry name" value="Kinase-like_dom_sf"/>
</dbReference>
<reference evidence="4" key="1">
    <citation type="submission" date="2025-08" db="UniProtKB">
        <authorList>
            <consortium name="RefSeq"/>
        </authorList>
    </citation>
    <scope>IDENTIFICATION</scope>
    <source>
        <strain evidence="4">11010-0011.00</strain>
        <tissue evidence="4">Whole body</tissue>
    </source>
</reference>
<dbReference type="InterPro" id="IPR015897">
    <property type="entry name" value="CHK_kinase-like"/>
</dbReference>
<dbReference type="GeneID" id="115623973"/>
<dbReference type="RefSeq" id="XP_030374402.1">
    <property type="nucleotide sequence ID" value="XM_030518542.1"/>
</dbReference>
<dbReference type="OrthoDB" id="191037at2759"/>
<dbReference type="Proteomes" id="UP000504634">
    <property type="component" value="Unplaced"/>
</dbReference>
<dbReference type="PANTHER" id="PTHR11012">
    <property type="entry name" value="PROTEIN KINASE-LIKE DOMAIN-CONTAINING"/>
    <property type="match status" value="1"/>
</dbReference>
<evidence type="ECO:0000313" key="4">
    <source>
        <dbReference type="RefSeq" id="XP_030374402.1"/>
    </source>
</evidence>
<evidence type="ECO:0000256" key="1">
    <source>
        <dbReference type="SAM" id="Phobius"/>
    </source>
</evidence>
<keyword evidence="1" id="KW-1133">Transmembrane helix</keyword>
<protein>
    <submittedName>
        <fullName evidence="4">Uncharacterized protein LOC115623973</fullName>
    </submittedName>
</protein>
<name>A0A6J2TH98_DROLE</name>
<gene>
    <name evidence="4" type="primary">LOC115623973</name>
</gene>
<dbReference type="Pfam" id="PF02958">
    <property type="entry name" value="EcKL"/>
    <property type="match status" value="1"/>
</dbReference>
<dbReference type="AlphaFoldDB" id="A0A6J2TH98"/>
<dbReference type="Gene3D" id="3.90.1200.10">
    <property type="match status" value="1"/>
</dbReference>
<proteinExistence type="predicted"/>
<dbReference type="SMART" id="SM00587">
    <property type="entry name" value="CHK"/>
    <property type="match status" value="1"/>
</dbReference>
<keyword evidence="1" id="KW-0812">Transmembrane</keyword>
<keyword evidence="1" id="KW-0472">Membrane</keyword>